<keyword evidence="3" id="KW-1185">Reference proteome</keyword>
<reference evidence="3" key="1">
    <citation type="journal article" date="2019" name="Int. J. Syst. Evol. Microbiol.">
        <title>The Global Catalogue of Microorganisms (GCM) 10K type strain sequencing project: providing services to taxonomists for standard genome sequencing and annotation.</title>
        <authorList>
            <consortium name="The Broad Institute Genomics Platform"/>
            <consortium name="The Broad Institute Genome Sequencing Center for Infectious Disease"/>
            <person name="Wu L."/>
            <person name="Ma J."/>
        </authorList>
    </citation>
    <scope>NUCLEOTIDE SEQUENCE [LARGE SCALE GENOMIC DNA]</scope>
    <source>
        <strain evidence="3">CGMCC 1.15044</strain>
    </source>
</reference>
<protein>
    <submittedName>
        <fullName evidence="2">Uncharacterized protein</fullName>
    </submittedName>
</protein>
<accession>A0ABQ1GIX9</accession>
<evidence type="ECO:0000313" key="2">
    <source>
        <dbReference type="EMBL" id="GGA44533.1"/>
    </source>
</evidence>
<evidence type="ECO:0000256" key="1">
    <source>
        <dbReference type="SAM" id="MobiDB-lite"/>
    </source>
</evidence>
<proteinExistence type="predicted"/>
<comment type="caution">
    <text evidence="2">The sequence shown here is derived from an EMBL/GenBank/DDBJ whole genome shotgun (WGS) entry which is preliminary data.</text>
</comment>
<organism evidence="2 3">
    <name type="scientific">Paenibacillus physcomitrellae</name>
    <dbReference type="NCBI Taxonomy" id="1619311"/>
    <lineage>
        <taxon>Bacteria</taxon>
        <taxon>Bacillati</taxon>
        <taxon>Bacillota</taxon>
        <taxon>Bacilli</taxon>
        <taxon>Bacillales</taxon>
        <taxon>Paenibacillaceae</taxon>
        <taxon>Paenibacillus</taxon>
    </lineage>
</organism>
<dbReference type="EMBL" id="BMHF01000012">
    <property type="protein sequence ID" value="GGA44533.1"/>
    <property type="molecule type" value="Genomic_DNA"/>
</dbReference>
<feature type="region of interest" description="Disordered" evidence="1">
    <location>
        <begin position="1"/>
        <end position="22"/>
    </location>
</feature>
<name>A0ABQ1GIX9_9BACL</name>
<gene>
    <name evidence="2" type="ORF">GCM10010917_32290</name>
</gene>
<sequence length="64" mass="6790">MPNRRGDKLLGTQTAGSSEKARSGCEERLAAGLNSVICQLWTLPAEGSPNKIPHPSKGWQAAIC</sequence>
<dbReference type="Proteomes" id="UP000609323">
    <property type="component" value="Unassembled WGS sequence"/>
</dbReference>
<evidence type="ECO:0000313" key="3">
    <source>
        <dbReference type="Proteomes" id="UP000609323"/>
    </source>
</evidence>